<evidence type="ECO:0000256" key="4">
    <source>
        <dbReference type="ARBA" id="ARBA00023004"/>
    </source>
</evidence>
<dbReference type="PANTHER" id="PTHR43397">
    <property type="entry name" value="ERGOTHIONEINE BIOSYNTHESIS PROTEIN 1"/>
    <property type="match status" value="1"/>
</dbReference>
<evidence type="ECO:0000313" key="10">
    <source>
        <dbReference type="Proteomes" id="UP001150941"/>
    </source>
</evidence>
<keyword evidence="1" id="KW-0489">Methyltransferase</keyword>
<dbReference type="InterPro" id="IPR042095">
    <property type="entry name" value="SUMF_sf"/>
</dbReference>
<gene>
    <name evidence="9" type="ORF">N7468_001385</name>
</gene>
<sequence>MSPSVLSSESVEILDIRQNDMAFSLADTIYKSLNPPEGQARSFPTLLLYDTEGLRLFEKITYLEEYYLTNTEIEILTTHARRIVERIPDGARIVELGSGNLRKVNILLRECERVEKHVDYYALDLDLAELQRTFSEISPEGFTNVRLHGLHGTYDDGLLWLQKPENRERPTVVLSLGSSIGNFDRPAAAKFLANFSNALKPSDYLLIGLDACQDAERVFQAYNDSEGVTRQFYENGLKHANQVLGYEAFKADQWDIVTAWNPDLGCHQAAYSPRCDVTINGTVIRKGEKLGFEDAFKYSREQRDELCRKAGLIPQFEYGNSSDNYHLLSMQRLPFLSVKDLQSLWTVWDIVTKTMIPREELLSQPIKLRNTLIFYLGHIPTFSDIHMTRSSRGKPTDPKYYQQIFERGIDPDVDDPEQCHSHSEIPDEWPPLMEILEYQERVRDRARSLVQKYHKSKDRTLGEGIWIGFEHEAMHLETFLYMLLQSDKVLPPVGVDAPDFLSIAQEAKRIEKPNQWFRIPKQTVKIGLDDSNDHADPKESFGWDNEKPRRKVTVHSFEAQGRPVTNGEYAKYLEANRLQSMPASWILLNGEQEYPPAQDINRSSPGASDRYLSSFAVRTVFGAVPLALAQDWPLMASFDELANYAKWMECRIPTFEEVQSIYAYADQLKGSNGLLDNHSNGSKDVQEPPIFRDVAGCNIGFQNWHPVPVTPHGDKLAGQGEMGGVWEWTSTPLAAHEGFEAMEIYPGYTCSFPPRLPTQSVRMYPELEANLYTADFFDGKHNIVLGGSWATIPRIAGRSTFVNWYQHNYLYAWTGARLVRDLAK</sequence>
<evidence type="ECO:0000256" key="1">
    <source>
        <dbReference type="ARBA" id="ARBA00022603"/>
    </source>
</evidence>
<feature type="domain" description="Sulfatase-modifying factor enzyme-like" evidence="6">
    <location>
        <begin position="538"/>
        <end position="820"/>
    </location>
</feature>
<dbReference type="EMBL" id="JAPQKS010000002">
    <property type="protein sequence ID" value="KAJ5246402.1"/>
    <property type="molecule type" value="Genomic_DNA"/>
</dbReference>
<feature type="domain" description="DinB-like" evidence="8">
    <location>
        <begin position="356"/>
        <end position="478"/>
    </location>
</feature>
<proteinExistence type="predicted"/>
<name>A0A9W9PJH1_9EURO</name>
<evidence type="ECO:0000256" key="2">
    <source>
        <dbReference type="ARBA" id="ARBA00022679"/>
    </source>
</evidence>
<dbReference type="InterPro" id="IPR024775">
    <property type="entry name" value="DinB-like"/>
</dbReference>
<protein>
    <recommendedName>
        <fullName evidence="11">N-methyltransferase</fullName>
    </recommendedName>
</protein>
<dbReference type="InterPro" id="IPR034660">
    <property type="entry name" value="DinB/YfiT-like"/>
</dbReference>
<keyword evidence="2" id="KW-0808">Transferase</keyword>
<dbReference type="Pfam" id="PF03781">
    <property type="entry name" value="FGE-sulfatase"/>
    <property type="match status" value="1"/>
</dbReference>
<reference evidence="9" key="1">
    <citation type="submission" date="2022-11" db="EMBL/GenBank/DDBJ databases">
        <authorList>
            <person name="Petersen C."/>
        </authorList>
    </citation>
    <scope>NUCLEOTIDE SEQUENCE</scope>
    <source>
        <strain evidence="9">IBT 19713</strain>
    </source>
</reference>
<comment type="caution">
    <text evidence="9">The sequence shown here is derived from an EMBL/GenBank/DDBJ whole genome shotgun (WGS) entry which is preliminary data.</text>
</comment>
<dbReference type="Proteomes" id="UP001150941">
    <property type="component" value="Unassembled WGS sequence"/>
</dbReference>
<feature type="domain" description="Histidine-specific methyltransferase SAM-dependent" evidence="7">
    <location>
        <begin position="28"/>
        <end position="331"/>
    </location>
</feature>
<evidence type="ECO:0000256" key="5">
    <source>
        <dbReference type="ARBA" id="ARBA00037882"/>
    </source>
</evidence>
<dbReference type="InterPro" id="IPR017805">
    <property type="entry name" value="SAM_MeTrfase_EasF-type_put"/>
</dbReference>
<evidence type="ECO:0000259" key="6">
    <source>
        <dbReference type="Pfam" id="PF03781"/>
    </source>
</evidence>
<evidence type="ECO:0008006" key="11">
    <source>
        <dbReference type="Google" id="ProtNLM"/>
    </source>
</evidence>
<dbReference type="GeneID" id="83197985"/>
<dbReference type="InterPro" id="IPR051128">
    <property type="entry name" value="EgtD_Methyltrsf_superfamily"/>
</dbReference>
<dbReference type="RefSeq" id="XP_058333823.1">
    <property type="nucleotide sequence ID" value="XM_058470682.1"/>
</dbReference>
<evidence type="ECO:0000256" key="3">
    <source>
        <dbReference type="ARBA" id="ARBA00023002"/>
    </source>
</evidence>
<dbReference type="InterPro" id="IPR029063">
    <property type="entry name" value="SAM-dependent_MTases_sf"/>
</dbReference>
<evidence type="ECO:0000313" key="9">
    <source>
        <dbReference type="EMBL" id="KAJ5246402.1"/>
    </source>
</evidence>
<keyword evidence="3" id="KW-0560">Oxidoreductase</keyword>
<evidence type="ECO:0000259" key="8">
    <source>
        <dbReference type="Pfam" id="PF12867"/>
    </source>
</evidence>
<dbReference type="Pfam" id="PF10017">
    <property type="entry name" value="Methyltransf_33"/>
    <property type="match status" value="1"/>
</dbReference>
<dbReference type="GO" id="GO:0008168">
    <property type="term" value="F:methyltransferase activity"/>
    <property type="evidence" value="ECO:0007669"/>
    <property type="project" value="UniProtKB-KW"/>
</dbReference>
<dbReference type="InterPro" id="IPR005532">
    <property type="entry name" value="SUMF_dom"/>
</dbReference>
<dbReference type="SUPFAM" id="SSF53335">
    <property type="entry name" value="S-adenosyl-L-methionine-dependent methyltransferases"/>
    <property type="match status" value="1"/>
</dbReference>
<dbReference type="PANTHER" id="PTHR43397:SF1">
    <property type="entry name" value="ERGOTHIONEINE BIOSYNTHESIS PROTEIN 1"/>
    <property type="match status" value="1"/>
</dbReference>
<organism evidence="9 10">
    <name type="scientific">Penicillium chermesinum</name>
    <dbReference type="NCBI Taxonomy" id="63820"/>
    <lineage>
        <taxon>Eukaryota</taxon>
        <taxon>Fungi</taxon>
        <taxon>Dikarya</taxon>
        <taxon>Ascomycota</taxon>
        <taxon>Pezizomycotina</taxon>
        <taxon>Eurotiomycetes</taxon>
        <taxon>Eurotiomycetidae</taxon>
        <taxon>Eurotiales</taxon>
        <taxon>Aspergillaceae</taxon>
        <taxon>Penicillium</taxon>
    </lineage>
</organism>
<dbReference type="Gene3D" id="1.20.120.450">
    <property type="entry name" value="dinb family like domain"/>
    <property type="match status" value="1"/>
</dbReference>
<dbReference type="NCBIfam" id="TIGR03439">
    <property type="entry name" value="methyl_EasF"/>
    <property type="match status" value="1"/>
</dbReference>
<dbReference type="InterPro" id="IPR019257">
    <property type="entry name" value="MeTrfase_dom"/>
</dbReference>
<dbReference type="Gene3D" id="3.40.50.150">
    <property type="entry name" value="Vaccinia Virus protein VP39"/>
    <property type="match status" value="1"/>
</dbReference>
<dbReference type="Pfam" id="PF12867">
    <property type="entry name" value="DinB_2"/>
    <property type="match status" value="1"/>
</dbReference>
<dbReference type="InterPro" id="IPR016187">
    <property type="entry name" value="CTDL_fold"/>
</dbReference>
<evidence type="ECO:0000259" key="7">
    <source>
        <dbReference type="Pfam" id="PF10017"/>
    </source>
</evidence>
<comment type="pathway">
    <text evidence="5">Amino-acid biosynthesis; ergothioneine biosynthesis.</text>
</comment>
<dbReference type="OrthoDB" id="659at2759"/>
<accession>A0A9W9PJH1</accession>
<dbReference type="SUPFAM" id="SSF56436">
    <property type="entry name" value="C-type lectin-like"/>
    <property type="match status" value="1"/>
</dbReference>
<keyword evidence="4" id="KW-0408">Iron</keyword>
<reference evidence="9" key="2">
    <citation type="journal article" date="2023" name="IMA Fungus">
        <title>Comparative genomic study of the Penicillium genus elucidates a diverse pangenome and 15 lateral gene transfer events.</title>
        <authorList>
            <person name="Petersen C."/>
            <person name="Sorensen T."/>
            <person name="Nielsen M.R."/>
            <person name="Sondergaard T.E."/>
            <person name="Sorensen J.L."/>
            <person name="Fitzpatrick D.A."/>
            <person name="Frisvad J.C."/>
            <person name="Nielsen K.L."/>
        </authorList>
    </citation>
    <scope>NUCLEOTIDE SEQUENCE</scope>
    <source>
        <strain evidence="9">IBT 19713</strain>
    </source>
</reference>
<dbReference type="GO" id="GO:0032259">
    <property type="term" value="P:methylation"/>
    <property type="evidence" value="ECO:0007669"/>
    <property type="project" value="UniProtKB-KW"/>
</dbReference>
<dbReference type="Gene3D" id="3.90.1580.10">
    <property type="entry name" value="paralog of FGE (formylglycine-generating enzyme)"/>
    <property type="match status" value="1"/>
</dbReference>
<dbReference type="AlphaFoldDB" id="A0A9W9PJH1"/>
<keyword evidence="10" id="KW-1185">Reference proteome</keyword>